<evidence type="ECO:0000313" key="2">
    <source>
        <dbReference type="Proteomes" id="UP001161669"/>
    </source>
</evidence>
<sequence>MEPTPPELLLPYIPLPQIDPHIITNAQDLLVVERVFNARVAEQLLAMVGTHALHVGMLVPPSSADGKAGFAWIYIQGSTPPAPYGLLAPEYVEEAEEPYRDYTRDETHAALAWAAAAGPFTCRYVRQKDASEDVWFDHAWLTRMARAVVTTEAPPIELVKSLALLLRERINSGPLSSENAHTPLPDRNELFVRIKRFPDQCEHSTDWATAVWRRYEKLLAELEAKVNSAAASSFYVE</sequence>
<dbReference type="KEGG" id="vg:80540675"/>
<dbReference type="EMBL" id="AP018495">
    <property type="protein sequence ID" value="BBI30323.1"/>
    <property type="molecule type" value="Genomic_DNA"/>
</dbReference>
<name>A0A3T1CWW5_9VIRU</name>
<protein>
    <submittedName>
        <fullName evidence="1">Uncharacterized protein</fullName>
    </submittedName>
</protein>
<keyword evidence="2" id="KW-1185">Reference proteome</keyword>
<proteinExistence type="predicted"/>
<dbReference type="Proteomes" id="UP001161669">
    <property type="component" value="Segment"/>
</dbReference>
<accession>A0A3T1CWW5</accession>
<reference evidence="2" key="1">
    <citation type="journal article" date="2019" name="J. Virol.">
        <title>Medusavirus, a novel large DNA virus discovered from hot spring water.</title>
        <authorList>
            <person name="Yoshikawa G."/>
            <person name="Blanc-Mathieu R."/>
            <person name="Song C."/>
            <person name="Kayama Y."/>
            <person name="Mochizuki T."/>
            <person name="Murata K."/>
            <person name="Ogata H."/>
            <person name="Takemura M."/>
        </authorList>
    </citation>
    <scope>NUCLEOTIDE SEQUENCE [LARGE SCALE GENOMIC DNA]</scope>
</reference>
<organism evidence="1 2">
    <name type="scientific">Acanthamoeba castellanii medusavirus J1</name>
    <dbReference type="NCBI Taxonomy" id="3114988"/>
    <lineage>
        <taxon>Viruses</taxon>
        <taxon>Varidnaviria</taxon>
        <taxon>Bamfordvirae</taxon>
        <taxon>Nucleocytoviricota</taxon>
        <taxon>Megaviricetes</taxon>
        <taxon>Mamonoviridae</taxon>
        <taxon>Medusavirus</taxon>
        <taxon>Medusavirus medusae</taxon>
    </lineage>
</organism>
<evidence type="ECO:0000313" key="1">
    <source>
        <dbReference type="EMBL" id="BBI30323.1"/>
    </source>
</evidence>